<dbReference type="Gene3D" id="3.40.50.10600">
    <property type="entry name" value="SpoIIaa-like domains"/>
    <property type="match status" value="2"/>
</dbReference>
<evidence type="ECO:0000313" key="2">
    <source>
        <dbReference type="Proteomes" id="UP001251085"/>
    </source>
</evidence>
<dbReference type="InterPro" id="IPR038396">
    <property type="entry name" value="SpoIIAA-like_sf"/>
</dbReference>
<sequence>MLNIEVDTARNVVLARPEGSLSAADFEKLGQEIEAYVRERGRLPGLVVFLKGLPHWEGLAALRAHFDLVRKQSAVLPRVAVVTDVMGLSHVPGIANVFVRARLRQFDLREQEQAISWAGSPETAPEGYQLLDGYPDNVIAIRASGEVTSGDYEDKLIPLVQEKSKLGKLRLLMVIGPDFEGYSAGALWDDARLGVTHWRSFERVAVVTDIGWITRSLKLFAPLMPGEVAVFPLAAQDAAKAWISGDGAPAAGKPGTDA</sequence>
<name>A0ABU3ECA6_9RHOB</name>
<dbReference type="Proteomes" id="UP001251085">
    <property type="component" value="Unassembled WGS sequence"/>
</dbReference>
<proteinExistence type="predicted"/>
<comment type="caution">
    <text evidence="1">The sequence shown here is derived from an EMBL/GenBank/DDBJ whole genome shotgun (WGS) entry which is preliminary data.</text>
</comment>
<protein>
    <submittedName>
        <fullName evidence="1">STAS/SEC14 domain-containing protein</fullName>
    </submittedName>
</protein>
<evidence type="ECO:0000313" key="1">
    <source>
        <dbReference type="EMBL" id="MDT1061849.1"/>
    </source>
</evidence>
<dbReference type="InterPro" id="IPR021866">
    <property type="entry name" value="SpoIIAA-like"/>
</dbReference>
<organism evidence="1 2">
    <name type="scientific">Paracoccus broussonetiae</name>
    <dbReference type="NCBI Taxonomy" id="3075834"/>
    <lineage>
        <taxon>Bacteria</taxon>
        <taxon>Pseudomonadati</taxon>
        <taxon>Pseudomonadota</taxon>
        <taxon>Alphaproteobacteria</taxon>
        <taxon>Rhodobacterales</taxon>
        <taxon>Paracoccaceae</taxon>
        <taxon>Paracoccus</taxon>
    </lineage>
</organism>
<dbReference type="InterPro" id="IPR036513">
    <property type="entry name" value="STAS_dom_sf"/>
</dbReference>
<keyword evidence="2" id="KW-1185">Reference proteome</keyword>
<gene>
    <name evidence="1" type="ORF">RM190_08270</name>
</gene>
<dbReference type="RefSeq" id="WP_311758944.1">
    <property type="nucleotide sequence ID" value="NZ_JAVRQI010000005.1"/>
</dbReference>
<dbReference type="SUPFAM" id="SSF52091">
    <property type="entry name" value="SpoIIaa-like"/>
    <property type="match status" value="2"/>
</dbReference>
<dbReference type="Pfam" id="PF11964">
    <property type="entry name" value="SpoIIAA-like"/>
    <property type="match status" value="2"/>
</dbReference>
<accession>A0ABU3ECA6</accession>
<reference evidence="2" key="1">
    <citation type="submission" date="2023-07" db="EMBL/GenBank/DDBJ databases">
        <title>Characterization of two Paracoccaceae strains isolated from Phycosphere and proposal of Xinfangfangia lacusdiani sp. nov.</title>
        <authorList>
            <person name="Deng Y."/>
            <person name="Zhang Y.Q."/>
        </authorList>
    </citation>
    <scope>NUCLEOTIDE SEQUENCE [LARGE SCALE GENOMIC DNA]</scope>
    <source>
        <strain evidence="2">CPCC 101403</strain>
    </source>
</reference>
<dbReference type="EMBL" id="JAVRQI010000005">
    <property type="protein sequence ID" value="MDT1061849.1"/>
    <property type="molecule type" value="Genomic_DNA"/>
</dbReference>